<dbReference type="Pfam" id="PF00781">
    <property type="entry name" value="DAGK_cat"/>
    <property type="match status" value="1"/>
</dbReference>
<keyword evidence="11" id="KW-1208">Phospholipid metabolism</keyword>
<keyword evidence="5" id="KW-0547">Nucleotide-binding</keyword>
<evidence type="ECO:0000259" key="12">
    <source>
        <dbReference type="PROSITE" id="PS50146"/>
    </source>
</evidence>
<keyword evidence="9" id="KW-0443">Lipid metabolism</keyword>
<evidence type="ECO:0000256" key="5">
    <source>
        <dbReference type="ARBA" id="ARBA00022741"/>
    </source>
</evidence>
<dbReference type="eggNOG" id="COG1597">
    <property type="taxonomic scope" value="Bacteria"/>
</dbReference>
<accession>R9GN78</accession>
<dbReference type="PATRIC" id="fig|1150600.3.peg.3685"/>
<sequence length="290" mass="32097">MKKNILFIINPISGGKNKLDFPFLVKKYLDNRLYIAEFAYTNRPKHAFEMTIEAVKKGVEVVVAVGGDGTINEVASAILGSKTIMGIIPSGSGNGLARSLGIPLNKKMAVLQLNKWNTRLIDTACLNEFKFFNMAGLGFDAYISHKFASLKGRGFSGYVKTAFSEVINYKPDRYRIDIDGKEYVRDAFMISIANSSQYGNNAHIAPKALLDDGLLDICVIKPFPLYLFVSMGLRMFAKTSEKSRYVEIIKGKTIRIKSDNNAMAHIDGEAINLGKEILITVNPSSLCVLY</sequence>
<proteinExistence type="predicted"/>
<reference evidence="13 14" key="1">
    <citation type="journal article" date="2013" name="Genome Announc.">
        <title>Draft Genome Sequence of Arcticibacter svalbardensis Strain MN12-7T, a Member of the Family Sphingobacteriaceae Isolated from an Arctic Soil Sample.</title>
        <authorList>
            <person name="Shivaji S."/>
            <person name="Ara S."/>
            <person name="Prasad S."/>
            <person name="Manasa B.P."/>
            <person name="Begum Z."/>
            <person name="Singh A."/>
            <person name="Kumar Pinnaka A."/>
        </authorList>
    </citation>
    <scope>NUCLEOTIDE SEQUENCE [LARGE SCALE GENOMIC DNA]</scope>
    <source>
        <strain evidence="13 14">MN12-7</strain>
    </source>
</reference>
<dbReference type="InterPro" id="IPR050187">
    <property type="entry name" value="Lipid_Phosphate_FormReg"/>
</dbReference>
<evidence type="ECO:0000313" key="13">
    <source>
        <dbReference type="EMBL" id="EOR93153.1"/>
    </source>
</evidence>
<dbReference type="NCBIfam" id="TIGR00147">
    <property type="entry name" value="YegS/Rv2252/BmrU family lipid kinase"/>
    <property type="match status" value="1"/>
</dbReference>
<dbReference type="Proteomes" id="UP000014174">
    <property type="component" value="Unassembled WGS sequence"/>
</dbReference>
<dbReference type="GO" id="GO:0016301">
    <property type="term" value="F:kinase activity"/>
    <property type="evidence" value="ECO:0007669"/>
    <property type="project" value="UniProtKB-KW"/>
</dbReference>
<evidence type="ECO:0000256" key="3">
    <source>
        <dbReference type="ARBA" id="ARBA00022679"/>
    </source>
</evidence>
<feature type="domain" description="DAGKc" evidence="12">
    <location>
        <begin position="1"/>
        <end position="129"/>
    </location>
</feature>
<organism evidence="13 14">
    <name type="scientific">Arcticibacter svalbardensis MN12-7</name>
    <dbReference type="NCBI Taxonomy" id="1150600"/>
    <lineage>
        <taxon>Bacteria</taxon>
        <taxon>Pseudomonadati</taxon>
        <taxon>Bacteroidota</taxon>
        <taxon>Sphingobacteriia</taxon>
        <taxon>Sphingobacteriales</taxon>
        <taxon>Sphingobacteriaceae</taxon>
        <taxon>Arcticibacter</taxon>
    </lineage>
</organism>
<evidence type="ECO:0000256" key="7">
    <source>
        <dbReference type="ARBA" id="ARBA00022840"/>
    </source>
</evidence>
<comment type="cofactor">
    <cofactor evidence="1">
        <name>Mg(2+)</name>
        <dbReference type="ChEBI" id="CHEBI:18420"/>
    </cofactor>
</comment>
<evidence type="ECO:0000256" key="1">
    <source>
        <dbReference type="ARBA" id="ARBA00001946"/>
    </source>
</evidence>
<dbReference type="Gene3D" id="3.40.50.10330">
    <property type="entry name" value="Probable inorganic polyphosphate/atp-NAD kinase, domain 1"/>
    <property type="match status" value="1"/>
</dbReference>
<keyword evidence="7" id="KW-0067">ATP-binding</keyword>
<keyword evidence="10" id="KW-0594">Phospholipid biosynthesis</keyword>
<dbReference type="SMART" id="SM00046">
    <property type="entry name" value="DAGKc"/>
    <property type="match status" value="1"/>
</dbReference>
<dbReference type="InterPro" id="IPR016064">
    <property type="entry name" value="NAD/diacylglycerol_kinase_sf"/>
</dbReference>
<dbReference type="InterPro" id="IPR005218">
    <property type="entry name" value="Diacylglycerol/lipid_kinase"/>
</dbReference>
<dbReference type="PANTHER" id="PTHR12358:SF106">
    <property type="entry name" value="LIPID KINASE YEGS"/>
    <property type="match status" value="1"/>
</dbReference>
<comment type="caution">
    <text evidence="13">The sequence shown here is derived from an EMBL/GenBank/DDBJ whole genome shotgun (WGS) entry which is preliminary data.</text>
</comment>
<dbReference type="AlphaFoldDB" id="R9GN78"/>
<keyword evidence="8" id="KW-0460">Magnesium</keyword>
<evidence type="ECO:0000256" key="10">
    <source>
        <dbReference type="ARBA" id="ARBA00023209"/>
    </source>
</evidence>
<evidence type="ECO:0000256" key="8">
    <source>
        <dbReference type="ARBA" id="ARBA00022842"/>
    </source>
</evidence>
<evidence type="ECO:0000256" key="4">
    <source>
        <dbReference type="ARBA" id="ARBA00022723"/>
    </source>
</evidence>
<keyword evidence="14" id="KW-1185">Reference proteome</keyword>
<dbReference type="EMBL" id="AQPN01000127">
    <property type="protein sequence ID" value="EOR93153.1"/>
    <property type="molecule type" value="Genomic_DNA"/>
</dbReference>
<dbReference type="InterPro" id="IPR001206">
    <property type="entry name" value="Diacylglycerol_kinase_cat_dom"/>
</dbReference>
<keyword evidence="6" id="KW-0418">Kinase</keyword>
<dbReference type="GO" id="GO:0046872">
    <property type="term" value="F:metal ion binding"/>
    <property type="evidence" value="ECO:0007669"/>
    <property type="project" value="UniProtKB-KW"/>
</dbReference>
<keyword evidence="3" id="KW-0808">Transferase</keyword>
<dbReference type="Pfam" id="PF19279">
    <property type="entry name" value="YegS_C"/>
    <property type="match status" value="1"/>
</dbReference>
<dbReference type="InterPro" id="IPR017438">
    <property type="entry name" value="ATP-NAD_kinase_N"/>
</dbReference>
<evidence type="ECO:0000256" key="11">
    <source>
        <dbReference type="ARBA" id="ARBA00023264"/>
    </source>
</evidence>
<dbReference type="PANTHER" id="PTHR12358">
    <property type="entry name" value="SPHINGOSINE KINASE"/>
    <property type="match status" value="1"/>
</dbReference>
<dbReference type="SUPFAM" id="SSF111331">
    <property type="entry name" value="NAD kinase/diacylglycerol kinase-like"/>
    <property type="match status" value="1"/>
</dbReference>
<dbReference type="GO" id="GO:0008654">
    <property type="term" value="P:phospholipid biosynthetic process"/>
    <property type="evidence" value="ECO:0007669"/>
    <property type="project" value="UniProtKB-KW"/>
</dbReference>
<dbReference type="STRING" id="1150600.ADIARSV_3718"/>
<dbReference type="OrthoDB" id="9786026at2"/>
<dbReference type="RefSeq" id="WP_016196943.1">
    <property type="nucleotide sequence ID" value="NZ_AQPN01000127.1"/>
</dbReference>
<name>R9GN78_9SPHI</name>
<keyword evidence="2" id="KW-0444">Lipid biosynthesis</keyword>
<evidence type="ECO:0000256" key="2">
    <source>
        <dbReference type="ARBA" id="ARBA00022516"/>
    </source>
</evidence>
<evidence type="ECO:0000313" key="14">
    <source>
        <dbReference type="Proteomes" id="UP000014174"/>
    </source>
</evidence>
<dbReference type="GO" id="GO:0005524">
    <property type="term" value="F:ATP binding"/>
    <property type="evidence" value="ECO:0007669"/>
    <property type="project" value="UniProtKB-KW"/>
</dbReference>
<keyword evidence="4" id="KW-0479">Metal-binding</keyword>
<evidence type="ECO:0000256" key="6">
    <source>
        <dbReference type="ARBA" id="ARBA00022777"/>
    </source>
</evidence>
<dbReference type="PROSITE" id="PS50146">
    <property type="entry name" value="DAGK"/>
    <property type="match status" value="1"/>
</dbReference>
<dbReference type="GO" id="GO:0005886">
    <property type="term" value="C:plasma membrane"/>
    <property type="evidence" value="ECO:0007669"/>
    <property type="project" value="TreeGrafter"/>
</dbReference>
<protein>
    <submittedName>
        <fullName evidence="13">Transcription regulator</fullName>
    </submittedName>
</protein>
<dbReference type="InterPro" id="IPR045540">
    <property type="entry name" value="YegS/DAGK_C"/>
</dbReference>
<gene>
    <name evidence="13" type="ORF">ADIARSV_3718</name>
</gene>
<dbReference type="Gene3D" id="2.60.200.40">
    <property type="match status" value="1"/>
</dbReference>
<evidence type="ECO:0000256" key="9">
    <source>
        <dbReference type="ARBA" id="ARBA00023098"/>
    </source>
</evidence>